<keyword evidence="1" id="KW-0418">Kinase</keyword>
<sequence length="480" mass="54305">MENNYLVMDMGTGNSRVALVSADGTIWGIHSYVNQYYADKLYEDAQYFLPKEWERNLVRGCRELMEEFPGHPVKAVTSTGARQSIVLYNADGEAFMGLPNIDNRGRAWMNEIEDREFIYDRTGRWVTEDFPAAKLMGYRKKYPREFQSIAKITSLSEWIGEVFTGKLVIEPSQACETQLFDIQERKWSERLCRDYGISISLLPEIAKAGDRLGTIKQEIASELGISENAEFIVGGADTQIAVEGIGIGVGDVAVVSGTTSPVVTITDYKYSDEQKRCWTDSNLRGETYQIETNPGVTGLNYQRMKEMFFPDISYEELEENMARQREYVCTASFSSLHFSEKRSLKKGGFVTKAPFDAALRAVDFAWAVVADIACSIYVQYNSLCGMTGHKKDYLLGCAGGFRSKMLCQHLADLTGKKLIIREGFEQASIHGCRKVCNRHYGIDTEEKTGDKEEKVYIPCEQSLIHAYYEEWLANRQALNP</sequence>
<keyword evidence="2" id="KW-1185">Reference proteome</keyword>
<evidence type="ECO:0000313" key="1">
    <source>
        <dbReference type="EMBL" id="TGY97360.1"/>
    </source>
</evidence>
<organism evidence="1 2">
    <name type="scientific">Petralouisia muris</name>
    <dbReference type="NCBI Taxonomy" id="3032872"/>
    <lineage>
        <taxon>Bacteria</taxon>
        <taxon>Bacillati</taxon>
        <taxon>Bacillota</taxon>
        <taxon>Clostridia</taxon>
        <taxon>Lachnospirales</taxon>
        <taxon>Lachnospiraceae</taxon>
        <taxon>Petralouisia</taxon>
    </lineage>
</organism>
<proteinExistence type="predicted"/>
<protein>
    <submittedName>
        <fullName evidence="1">Carbohydrate kinase</fullName>
    </submittedName>
</protein>
<name>A0AC61RZ43_9FIRM</name>
<accession>A0AC61RZ43</accession>
<dbReference type="EMBL" id="SRYA01000008">
    <property type="protein sequence ID" value="TGY97360.1"/>
    <property type="molecule type" value="Genomic_DNA"/>
</dbReference>
<keyword evidence="1" id="KW-0808">Transferase</keyword>
<dbReference type="Proteomes" id="UP000304953">
    <property type="component" value="Unassembled WGS sequence"/>
</dbReference>
<reference evidence="1" key="1">
    <citation type="submission" date="2019-04" db="EMBL/GenBank/DDBJ databases">
        <title>Microbes associate with the intestines of laboratory mice.</title>
        <authorList>
            <person name="Navarre W."/>
            <person name="Wong E."/>
            <person name="Huang K."/>
            <person name="Tropini C."/>
            <person name="Ng K."/>
            <person name="Yu B."/>
        </authorList>
    </citation>
    <scope>NUCLEOTIDE SEQUENCE</scope>
    <source>
        <strain evidence="1">NM01_1-7b</strain>
    </source>
</reference>
<comment type="caution">
    <text evidence="1">The sequence shown here is derived from an EMBL/GenBank/DDBJ whole genome shotgun (WGS) entry which is preliminary data.</text>
</comment>
<evidence type="ECO:0000313" key="2">
    <source>
        <dbReference type="Proteomes" id="UP000304953"/>
    </source>
</evidence>
<gene>
    <name evidence="1" type="ORF">E5329_05480</name>
</gene>